<dbReference type="OrthoDB" id="8576080at2"/>
<accession>A0A4R5VR77</accession>
<sequence>MTKPYRSLYTYAWDVLDIGVNAFVEQALSLGISDVSLATSYHAGKFIRPHAKHAPKVIFPEDGVVYFDPQLTRYGAIKPQAHSDAALRQVLPDLIADGRLRVHGWTVLLHNSRLGSQYPQYCTHNVFGDAYVYSVCPMQTAVAEYAVALCADLTAQHPLASIILETPGWLPFAHGYHHEFAQLAMSPAMDKALGLCFCRACQAQAQSLGIEVDALQRRLQHLITDLFNSAPNNEQTQQAIELAFEQDRDLIAYVKMRQQCVTDLVKSIRAAIPTSTKLAVIPSVQRPSSLCWTEGSDLTALLSEGAADYLEIPFYEANAELVRNDAAFCLAHATSVNQLRGILRPGFPDLNNGAELADALIGLQQAGLTDFAFYNYGLLPRQQLTHMANCLNLLKAPT</sequence>
<dbReference type="EMBL" id="SMYL01000014">
    <property type="protein sequence ID" value="TDK61175.1"/>
    <property type="molecule type" value="Genomic_DNA"/>
</dbReference>
<dbReference type="RefSeq" id="WP_133330902.1">
    <property type="nucleotide sequence ID" value="NZ_SMYL01000014.1"/>
</dbReference>
<dbReference type="Proteomes" id="UP000294829">
    <property type="component" value="Unassembled WGS sequence"/>
</dbReference>
<name>A0A4R5VR77_9BURK</name>
<proteinExistence type="predicted"/>
<evidence type="ECO:0000313" key="1">
    <source>
        <dbReference type="EMBL" id="TDK61175.1"/>
    </source>
</evidence>
<protein>
    <recommendedName>
        <fullName evidence="3">Alanine-rich protein</fullName>
    </recommendedName>
</protein>
<reference evidence="1 2" key="1">
    <citation type="submission" date="2019-03" db="EMBL/GenBank/DDBJ databases">
        <title>Sapientia aquatica gen. nov., sp. nov., isolated from a crater lake.</title>
        <authorList>
            <person name="Felfoldi T."/>
            <person name="Szabo A."/>
            <person name="Toth E."/>
            <person name="Schumann P."/>
            <person name="Keki Z."/>
            <person name="Marialigeti K."/>
            <person name="Mathe I."/>
        </authorList>
    </citation>
    <scope>NUCLEOTIDE SEQUENCE [LARGE SCALE GENOMIC DNA]</scope>
    <source>
        <strain evidence="1 2">SA-152</strain>
    </source>
</reference>
<gene>
    <name evidence="1" type="ORF">E2I14_17425</name>
</gene>
<evidence type="ECO:0008006" key="3">
    <source>
        <dbReference type="Google" id="ProtNLM"/>
    </source>
</evidence>
<keyword evidence="2" id="KW-1185">Reference proteome</keyword>
<organism evidence="1 2">
    <name type="scientific">Sapientia aquatica</name>
    <dbReference type="NCBI Taxonomy" id="1549640"/>
    <lineage>
        <taxon>Bacteria</taxon>
        <taxon>Pseudomonadati</taxon>
        <taxon>Pseudomonadota</taxon>
        <taxon>Betaproteobacteria</taxon>
        <taxon>Burkholderiales</taxon>
        <taxon>Oxalobacteraceae</taxon>
        <taxon>Sapientia</taxon>
    </lineage>
</organism>
<comment type="caution">
    <text evidence="1">The sequence shown here is derived from an EMBL/GenBank/DDBJ whole genome shotgun (WGS) entry which is preliminary data.</text>
</comment>
<dbReference type="AlphaFoldDB" id="A0A4R5VR77"/>
<evidence type="ECO:0000313" key="2">
    <source>
        <dbReference type="Proteomes" id="UP000294829"/>
    </source>
</evidence>